<name>A0ACD6BAN7_9CAUD</name>
<dbReference type="PDB" id="7YPX">
    <property type="method" value="EM"/>
    <property type="resolution" value="3.12 A"/>
    <property type="chains" value="A/B/C=1-280"/>
</dbReference>
<reference evidence="2" key="4">
    <citation type="journal article" date="2023" name="Proc. Natl. Acad. Sci. U.S.A.">
        <title>Fine structure and assembly pattern of a minimal myophage Pam3.</title>
        <authorList>
            <person name="Yang F."/>
            <person name="Jiang Y.L."/>
            <person name="Zhang J.T."/>
            <person name="Zhu J."/>
            <person name="Du K."/>
            <person name="Yu R.C."/>
            <person name="Wei Z.L."/>
            <person name="Kong W.W."/>
            <person name="Cui N."/>
            <person name="Li W.F."/>
            <person name="Chen Y."/>
            <person name="Li Q."/>
            <person name="Zhou C.Z."/>
        </authorList>
    </citation>
    <scope>STRUCTURE BY ELECTRON MICROSCOPY (3.96 ANGSTROMS) OF 1-280</scope>
</reference>
<accession>A0ACD6BAN7</accession>
<gene>
    <name evidence="1" type="ORF">Pam3_24</name>
</gene>
<keyword evidence="2 3" id="KW-0002">3D-structure</keyword>
<dbReference type="EMBL" id="ON014755">
    <property type="protein sequence ID" value="UQS95095.1"/>
    <property type="molecule type" value="Genomic_DNA"/>
</dbReference>
<evidence type="ECO:0000313" key="1">
    <source>
        <dbReference type="EMBL" id="UQS95095.1"/>
    </source>
</evidence>
<reference evidence="3" key="2">
    <citation type="journal article" date="2022" name="Viruses">
        <title>Structural Insights into the Chaperone-Assisted Assembly of a Simplified Tail Fiber of the Myocyanophage Pam3.</title>
        <authorList>
            <person name="Wei Z.L."/>
            <person name="Yang F."/>
            <person name="Li B."/>
            <person name="Hou P."/>
            <person name="Kong W.W."/>
            <person name="Wang J."/>
            <person name="Chen Y."/>
            <person name="Jiang Y.L."/>
            <person name="Zhou C.Z."/>
        </authorList>
    </citation>
    <scope>STRUCTURE BY ELECTRON MICROSCOPY (3.12 ANGSTROMS) OF 1-280</scope>
</reference>
<reference evidence="1" key="3">
    <citation type="submission" date="2022-03" db="EMBL/GenBank/DDBJ databases">
        <authorList>
            <person name="Du K."/>
            <person name="Yang F."/>
            <person name="Zhang J.T."/>
            <person name="Yu R.C."/>
            <person name="Deng Z."/>
            <person name="Li W.F."/>
            <person name="Chen Y."/>
            <person name="Li Q."/>
            <person name="Zhou C.Z."/>
        </authorList>
    </citation>
    <scope>NUCLEOTIDE SEQUENCE</scope>
</reference>
<sequence>MASINLPFSLSGSKRIPTSEELADGYQCGPLDVELDNWLMWWLTGQVDGVIEGAGLTTDDTDLARLYKAIQSMTSGNLRTVVLTAASGNLPIPSDVSVLNWVRAVGGGGAGGNSNTGNSKASGGGGGAGFDRFNVAVTPGSNVPYTVGAAGAVNGLGAGYNGGAGGSTAILGTTAGGGAGGLGVNNNATAVQVNGGTTSGTTPEISYPGGLGTEGIVGTGGGSVLSQPTQRAFTNAGNNNPANSWGGGGPGGSDFGGAWQPGGVGKQGIIIVQYFSRFAP</sequence>
<reference evidence="1" key="1">
    <citation type="journal article" date="2022" name="Microbiome">
        <title>Comparative genomic analysis of five freshwater cyanophages and reference-guided metagenomic data mining.</title>
        <authorList>
            <person name="Du K."/>
            <person name="Yang F."/>
            <person name="Zhang J.T."/>
            <person name="Yu R.C."/>
            <person name="Deng Z."/>
            <person name="Li W.F."/>
            <person name="Chen Y."/>
            <person name="Li Q."/>
            <person name="Zhou C.Z."/>
        </authorList>
    </citation>
    <scope>NUCLEOTIDE SEQUENCE</scope>
</reference>
<protein>
    <submittedName>
        <fullName evidence="1">Tail fiber protein</fullName>
    </submittedName>
</protein>
<dbReference type="PDB" id="7YFW">
    <property type="method" value="EM"/>
    <property type="resolution" value="3.96 A"/>
    <property type="chains" value="a/b/c=1-280"/>
</dbReference>
<organism evidence="1">
    <name type="scientific">Pseudanabaena phage Pam3</name>
    <dbReference type="NCBI Taxonomy" id="2936519"/>
    <lineage>
        <taxon>Viruses</taxon>
        <taxon>Duplodnaviria</taxon>
        <taxon>Heunggongvirae</taxon>
        <taxon>Uroviricota</taxon>
        <taxon>Caudoviricetes</taxon>
    </lineage>
</organism>
<evidence type="ECO:0007829" key="3">
    <source>
        <dbReference type="PDB" id="7YPX"/>
    </source>
</evidence>
<accession>A0A9E7DT93</accession>
<proteinExistence type="evidence at protein level"/>
<evidence type="ECO:0007829" key="2">
    <source>
        <dbReference type="PDB" id="7YFW"/>
    </source>
</evidence>